<comment type="caution">
    <text evidence="2">The sequence shown here is derived from an EMBL/GenBank/DDBJ whole genome shotgun (WGS) entry which is preliminary data.</text>
</comment>
<dbReference type="AlphaFoldDB" id="V2UVN3"/>
<organism evidence="2 3">
    <name type="scientific">Acinetobacter brisouii CIP 110357</name>
    <dbReference type="NCBI Taxonomy" id="1341683"/>
    <lineage>
        <taxon>Bacteria</taxon>
        <taxon>Pseudomonadati</taxon>
        <taxon>Pseudomonadota</taxon>
        <taxon>Gammaproteobacteria</taxon>
        <taxon>Moraxellales</taxon>
        <taxon>Moraxellaceae</taxon>
        <taxon>Acinetobacter</taxon>
    </lineage>
</organism>
<dbReference type="RefSeq" id="WP_004903896.1">
    <property type="nucleotide sequence ID" value="NZ_BBTI01000001.1"/>
</dbReference>
<sequence length="200" mass="22852">MLLLTSNAYNIFWLGRYLTRIHFLCQHLPLQDDEHAKQLISALYLPAYDAASLTALLFDSEQSYSFSQQFSIAYDNVQALRGILSVQSYAELNAMFKSAKSNAVAICQVISDVEAVLEAESQDIFLFFSLGKYIEKLDQALRTQQECHDSLEKLDILANALSDYGWEDYVQVWQKFKVQPDLSTFNRLNAHLQQMFGVVT</sequence>
<dbReference type="PATRIC" id="fig|1341683.3.peg.873"/>
<dbReference type="InterPro" id="IPR007296">
    <property type="entry name" value="DUF403"/>
</dbReference>
<dbReference type="STRING" id="396323.VH98_07585"/>
<evidence type="ECO:0000313" key="2">
    <source>
        <dbReference type="EMBL" id="ESK52720.1"/>
    </source>
</evidence>
<proteinExistence type="predicted"/>
<dbReference type="EMBL" id="AYEU01000003">
    <property type="protein sequence ID" value="ESK52720.1"/>
    <property type="molecule type" value="Genomic_DNA"/>
</dbReference>
<evidence type="ECO:0000259" key="1">
    <source>
        <dbReference type="Pfam" id="PF04168"/>
    </source>
</evidence>
<dbReference type="Pfam" id="PF04168">
    <property type="entry name" value="Alpha-E"/>
    <property type="match status" value="1"/>
</dbReference>
<gene>
    <name evidence="2" type="ORF">P255_00881</name>
</gene>
<evidence type="ECO:0000313" key="3">
    <source>
        <dbReference type="Proteomes" id="UP000018418"/>
    </source>
</evidence>
<dbReference type="HOGENOM" id="CLU_1375641_0_0_6"/>
<reference evidence="2 3" key="1">
    <citation type="submission" date="2013-10" db="EMBL/GenBank/DDBJ databases">
        <title>The Genome Sequence of Acinetobacter brisouii CIP 110357.</title>
        <authorList>
            <consortium name="The Broad Institute Genomics Platform"/>
            <consortium name="The Broad Institute Genome Sequencing Center for Infectious Disease"/>
            <person name="Cerqueira G."/>
            <person name="Feldgarden M."/>
            <person name="Courvalin P."/>
            <person name="Grillot-Courvalin C."/>
            <person name="Clermont D."/>
            <person name="Rocha E."/>
            <person name="Yoon E.-J."/>
            <person name="Nemec A."/>
            <person name="Young S.K."/>
            <person name="Zeng Q."/>
            <person name="Gargeya S."/>
            <person name="Fitzgerald M."/>
            <person name="Abouelleil A."/>
            <person name="Alvarado L."/>
            <person name="Berlin A.M."/>
            <person name="Chapman S.B."/>
            <person name="Gainer-Dewar J."/>
            <person name="Goldberg J."/>
            <person name="Gnerre S."/>
            <person name="Griggs A."/>
            <person name="Gujja S."/>
            <person name="Hansen M."/>
            <person name="Howarth C."/>
            <person name="Imamovic A."/>
            <person name="Ireland A."/>
            <person name="Larimer J."/>
            <person name="McCowan C."/>
            <person name="Murphy C."/>
            <person name="Pearson M."/>
            <person name="Poon T.W."/>
            <person name="Priest M."/>
            <person name="Roberts A."/>
            <person name="Saif S."/>
            <person name="Shea T."/>
            <person name="Sykes S."/>
            <person name="Wortman J."/>
            <person name="Nusbaum C."/>
            <person name="Birren B."/>
        </authorList>
    </citation>
    <scope>NUCLEOTIDE SEQUENCE [LARGE SCALE GENOMIC DNA]</scope>
    <source>
        <strain evidence="2 3">CIP 110357</strain>
    </source>
</reference>
<keyword evidence="3" id="KW-1185">Reference proteome</keyword>
<accession>V2UVN3</accession>
<name>V2UVN3_9GAMM</name>
<feature type="domain" description="DUF403" evidence="1">
    <location>
        <begin position="7"/>
        <end position="167"/>
    </location>
</feature>
<dbReference type="Proteomes" id="UP000018418">
    <property type="component" value="Unassembled WGS sequence"/>
</dbReference>
<dbReference type="OrthoDB" id="9803532at2"/>
<protein>
    <recommendedName>
        <fullName evidence="1">DUF403 domain-containing protein</fullName>
    </recommendedName>
</protein>